<dbReference type="Proteomes" id="UP001576726">
    <property type="component" value="Unassembled WGS sequence"/>
</dbReference>
<comment type="caution">
    <text evidence="1">The sequence shown here is derived from an EMBL/GenBank/DDBJ whole genome shotgun (WGS) entry which is preliminary data.</text>
</comment>
<protein>
    <recommendedName>
        <fullName evidence="3">XRE family transcriptional regulator</fullName>
    </recommendedName>
</protein>
<dbReference type="RefSeq" id="WP_374919312.1">
    <property type="nucleotide sequence ID" value="NZ_JBHFGJ010000005.1"/>
</dbReference>
<accession>A0ABV4VWV8</accession>
<reference evidence="1 2" key="1">
    <citation type="submission" date="2024-09" db="EMBL/GenBank/DDBJ databases">
        <authorList>
            <person name="Zhang Y."/>
        </authorList>
    </citation>
    <scope>NUCLEOTIDE SEQUENCE [LARGE SCALE GENOMIC DNA]</scope>
    <source>
        <strain evidence="1 2">SH314</strain>
    </source>
</reference>
<keyword evidence="2" id="KW-1185">Reference proteome</keyword>
<evidence type="ECO:0000313" key="2">
    <source>
        <dbReference type="Proteomes" id="UP001576726"/>
    </source>
</evidence>
<dbReference type="InterPro" id="IPR010982">
    <property type="entry name" value="Lambda_DNA-bd_dom_sf"/>
</dbReference>
<evidence type="ECO:0000313" key="1">
    <source>
        <dbReference type="EMBL" id="MFB2653435.1"/>
    </source>
</evidence>
<gene>
    <name evidence="1" type="ORF">ACE02L_11895</name>
</gene>
<evidence type="ECO:0008006" key="3">
    <source>
        <dbReference type="Google" id="ProtNLM"/>
    </source>
</evidence>
<sequence>MNPSDLLDLVRAAYGLTSDYQVSQKFGFSRGGVSCWRNNTAFPKNSVLIKFAEILKINAGVLMLYSLEWREKDPNAKAQISRLIEAIAHAKFDDSFYEEAAL</sequence>
<organism evidence="1 2">
    <name type="scientific">Shewanella seohaensis</name>
    <dbReference type="NCBI Taxonomy" id="755175"/>
    <lineage>
        <taxon>Bacteria</taxon>
        <taxon>Pseudomonadati</taxon>
        <taxon>Pseudomonadota</taxon>
        <taxon>Gammaproteobacteria</taxon>
        <taxon>Alteromonadales</taxon>
        <taxon>Shewanellaceae</taxon>
        <taxon>Shewanella</taxon>
    </lineage>
</organism>
<proteinExistence type="predicted"/>
<dbReference type="EMBL" id="JBHFGJ010000005">
    <property type="protein sequence ID" value="MFB2653435.1"/>
    <property type="molecule type" value="Genomic_DNA"/>
</dbReference>
<dbReference type="SUPFAM" id="SSF47413">
    <property type="entry name" value="lambda repressor-like DNA-binding domains"/>
    <property type="match status" value="1"/>
</dbReference>
<name>A0ABV4VWV8_9GAMM</name>
<dbReference type="Gene3D" id="1.10.260.40">
    <property type="entry name" value="lambda repressor-like DNA-binding domains"/>
    <property type="match status" value="1"/>
</dbReference>